<name>A0A388K814_CHABU</name>
<evidence type="ECO:0000313" key="2">
    <source>
        <dbReference type="EMBL" id="GBG66171.1"/>
    </source>
</evidence>
<evidence type="ECO:0000313" key="3">
    <source>
        <dbReference type="Proteomes" id="UP000265515"/>
    </source>
</evidence>
<organism evidence="2 3">
    <name type="scientific">Chara braunii</name>
    <name type="common">Braun's stonewort</name>
    <dbReference type="NCBI Taxonomy" id="69332"/>
    <lineage>
        <taxon>Eukaryota</taxon>
        <taxon>Viridiplantae</taxon>
        <taxon>Streptophyta</taxon>
        <taxon>Charophyceae</taxon>
        <taxon>Charales</taxon>
        <taxon>Characeae</taxon>
        <taxon>Chara</taxon>
    </lineage>
</organism>
<dbReference type="EMBL" id="BFEA01000070">
    <property type="protein sequence ID" value="GBG66171.1"/>
    <property type="molecule type" value="Genomic_DNA"/>
</dbReference>
<evidence type="ECO:0008006" key="4">
    <source>
        <dbReference type="Google" id="ProtNLM"/>
    </source>
</evidence>
<feature type="region of interest" description="Disordered" evidence="1">
    <location>
        <begin position="119"/>
        <end position="181"/>
    </location>
</feature>
<evidence type="ECO:0000256" key="1">
    <source>
        <dbReference type="SAM" id="MobiDB-lite"/>
    </source>
</evidence>
<protein>
    <recommendedName>
        <fullName evidence="4">BED-type domain-containing protein</fullName>
    </recommendedName>
</protein>
<dbReference type="AlphaFoldDB" id="A0A388K814"/>
<dbReference type="Proteomes" id="UP000265515">
    <property type="component" value="Unassembled WGS sequence"/>
</dbReference>
<sequence length="230" mass="25320">MASSSRRRGDYPPFEALHDTKQQDLQRNHPVWRWVAKGQEYGLAGGGNFLMRCRLCDEVFPGSRSRAVDHFTKVKLHCPRRTGEILWNLQCSGALLKDPTTQRLAAEHAQRLDGELSVQDMHGGEGPDPSTAQTHHVVAGGGTCADSAGGKVEPHQGPAQSVAVEAAGATRTPQGASSSMQVAVRQVRQGRLDPWLGNKVQRDLDRLLALAMYRGDVSFNWLRLKETKDY</sequence>
<gene>
    <name evidence="2" type="ORF">CBR_g57053</name>
</gene>
<reference evidence="2 3" key="1">
    <citation type="journal article" date="2018" name="Cell">
        <title>The Chara Genome: Secondary Complexity and Implications for Plant Terrestrialization.</title>
        <authorList>
            <person name="Nishiyama T."/>
            <person name="Sakayama H."/>
            <person name="Vries J.D."/>
            <person name="Buschmann H."/>
            <person name="Saint-Marcoux D."/>
            <person name="Ullrich K.K."/>
            <person name="Haas F.B."/>
            <person name="Vanderstraeten L."/>
            <person name="Becker D."/>
            <person name="Lang D."/>
            <person name="Vosolsobe S."/>
            <person name="Rombauts S."/>
            <person name="Wilhelmsson P.K.I."/>
            <person name="Janitza P."/>
            <person name="Kern R."/>
            <person name="Heyl A."/>
            <person name="Rumpler F."/>
            <person name="Villalobos L.I.A.C."/>
            <person name="Clay J.M."/>
            <person name="Skokan R."/>
            <person name="Toyoda A."/>
            <person name="Suzuki Y."/>
            <person name="Kagoshima H."/>
            <person name="Schijlen E."/>
            <person name="Tajeshwar N."/>
            <person name="Catarino B."/>
            <person name="Hetherington A.J."/>
            <person name="Saltykova A."/>
            <person name="Bonnot C."/>
            <person name="Breuninger H."/>
            <person name="Symeonidi A."/>
            <person name="Radhakrishnan G.V."/>
            <person name="Van Nieuwerburgh F."/>
            <person name="Deforce D."/>
            <person name="Chang C."/>
            <person name="Karol K.G."/>
            <person name="Hedrich R."/>
            <person name="Ulvskov P."/>
            <person name="Glockner G."/>
            <person name="Delwiche C.F."/>
            <person name="Petrasek J."/>
            <person name="Van de Peer Y."/>
            <person name="Friml J."/>
            <person name="Beilby M."/>
            <person name="Dolan L."/>
            <person name="Kohara Y."/>
            <person name="Sugano S."/>
            <person name="Fujiyama A."/>
            <person name="Delaux P.-M."/>
            <person name="Quint M."/>
            <person name="TheiBen G."/>
            <person name="Hagemann M."/>
            <person name="Harholt J."/>
            <person name="Dunand C."/>
            <person name="Zachgo S."/>
            <person name="Langdale J."/>
            <person name="Maumus F."/>
            <person name="Straeten D.V.D."/>
            <person name="Gould S.B."/>
            <person name="Rensing S.A."/>
        </authorList>
    </citation>
    <scope>NUCLEOTIDE SEQUENCE [LARGE SCALE GENOMIC DNA]</scope>
    <source>
        <strain evidence="2 3">S276</strain>
    </source>
</reference>
<accession>A0A388K814</accession>
<dbReference type="Gramene" id="GBG66171">
    <property type="protein sequence ID" value="GBG66171"/>
    <property type="gene ID" value="CBR_g57053"/>
</dbReference>
<feature type="compositionally biased region" description="Polar residues" evidence="1">
    <location>
        <begin position="171"/>
        <end position="181"/>
    </location>
</feature>
<proteinExistence type="predicted"/>
<comment type="caution">
    <text evidence="2">The sequence shown here is derived from an EMBL/GenBank/DDBJ whole genome shotgun (WGS) entry which is preliminary data.</text>
</comment>
<keyword evidence="3" id="KW-1185">Reference proteome</keyword>